<dbReference type="SUPFAM" id="SSF51735">
    <property type="entry name" value="NAD(P)-binding Rossmann-fold domains"/>
    <property type="match status" value="1"/>
</dbReference>
<keyword evidence="5" id="KW-1185">Reference proteome</keyword>
<dbReference type="SMR" id="A0A409V6L9"/>
<sequence length="221" mass="24824">TRSTPKKFRRRTITRTSDGIGDIFRFWALSSLAFTGPNVTGTRNVVMFSCTGKIKPIHYISTDAVFPNGMKNCSEDDNIEDNHTELNDGYSQSKWVAEQLISRAGQKGLPVVIYRLGNMSGDRKQAFWNPQDFTLLVLQACAKYGYAPDVDWNMEMTPVDFAAEFIVRCTFNLSTILGKTYHIINDQPLHSSSPGPKGQVSFSHHFASGIRRPASVVVRRR</sequence>
<evidence type="ECO:0000259" key="3">
    <source>
        <dbReference type="Pfam" id="PF07993"/>
    </source>
</evidence>
<proteinExistence type="predicted"/>
<evidence type="ECO:0000313" key="4">
    <source>
        <dbReference type="EMBL" id="OPL20391.1"/>
    </source>
</evidence>
<evidence type="ECO:0000256" key="1">
    <source>
        <dbReference type="ARBA" id="ARBA00022450"/>
    </source>
</evidence>
<name>A0A409V6L9_MYTGA</name>
<keyword evidence="2" id="KW-0597">Phosphoprotein</keyword>
<evidence type="ECO:0000313" key="5">
    <source>
        <dbReference type="Proteomes" id="UP000266721"/>
    </source>
</evidence>
<protein>
    <submittedName>
        <fullName evidence="4">Amino protein acid adenylation</fullName>
    </submittedName>
</protein>
<organism evidence="4 5">
    <name type="scientific">Mytilus galloprovincialis</name>
    <name type="common">Mediterranean mussel</name>
    <dbReference type="NCBI Taxonomy" id="29158"/>
    <lineage>
        <taxon>Eukaryota</taxon>
        <taxon>Metazoa</taxon>
        <taxon>Spiralia</taxon>
        <taxon>Lophotrochozoa</taxon>
        <taxon>Mollusca</taxon>
        <taxon>Bivalvia</taxon>
        <taxon>Autobranchia</taxon>
        <taxon>Pteriomorphia</taxon>
        <taxon>Mytilida</taxon>
        <taxon>Mytiloidea</taxon>
        <taxon>Mytilidae</taxon>
        <taxon>Mytilinae</taxon>
        <taxon>Mytilus</taxon>
    </lineage>
</organism>
<dbReference type="InterPro" id="IPR013120">
    <property type="entry name" value="FAR_NAD-bd"/>
</dbReference>
<reference evidence="4 5" key="1">
    <citation type="journal article" date="2016" name="PLoS ONE">
        <title>A First Insight into the Genome of the Filter-Feeder Mussel Mytilus galloprovincialis.</title>
        <authorList>
            <person name="Murgarella M."/>
            <person name="Puiu D."/>
            <person name="Novoa B."/>
            <person name="Figueras A."/>
            <person name="Posada D."/>
            <person name="Canchaya C."/>
        </authorList>
    </citation>
    <scope>NUCLEOTIDE SEQUENCE [LARGE SCALE GENOMIC DNA]</scope>
    <source>
        <tissue evidence="4">Muscle</tissue>
    </source>
</reference>
<evidence type="ECO:0000256" key="2">
    <source>
        <dbReference type="ARBA" id="ARBA00022553"/>
    </source>
</evidence>
<dbReference type="PANTHER" id="PTHR44845">
    <property type="entry name" value="CARRIER DOMAIN-CONTAINING PROTEIN"/>
    <property type="match status" value="1"/>
</dbReference>
<feature type="domain" description="Thioester reductase (TE)" evidence="3">
    <location>
        <begin position="35"/>
        <end position="166"/>
    </location>
</feature>
<accession>A0A409V6L9</accession>
<dbReference type="AlphaFoldDB" id="A0A409V6L9"/>
<dbReference type="Proteomes" id="UP000266721">
    <property type="component" value="Unassembled WGS sequence"/>
</dbReference>
<dbReference type="EMBL" id="KV609705">
    <property type="protein sequence ID" value="OPL20391.1"/>
    <property type="molecule type" value="Genomic_DNA"/>
</dbReference>
<dbReference type="Pfam" id="PF07993">
    <property type="entry name" value="NAD_binding_4"/>
    <property type="match status" value="1"/>
</dbReference>
<feature type="non-terminal residue" evidence="4">
    <location>
        <position position="221"/>
    </location>
</feature>
<gene>
    <name evidence="4" type="ORF">AM593_04448</name>
</gene>
<dbReference type="InterPro" id="IPR036291">
    <property type="entry name" value="NAD(P)-bd_dom_sf"/>
</dbReference>
<dbReference type="Gene3D" id="3.40.50.720">
    <property type="entry name" value="NAD(P)-binding Rossmann-like Domain"/>
    <property type="match status" value="1"/>
</dbReference>
<keyword evidence="1" id="KW-0596">Phosphopantetheine</keyword>
<dbReference type="PANTHER" id="PTHR44845:SF6">
    <property type="entry name" value="BETA-ALANINE-ACTIVATING ENZYME"/>
    <property type="match status" value="1"/>
</dbReference>
<feature type="non-terminal residue" evidence="4">
    <location>
        <position position="1"/>
    </location>
</feature>